<organism evidence="2 3">
    <name type="scientific">Lacipirellula parvula</name>
    <dbReference type="NCBI Taxonomy" id="2650471"/>
    <lineage>
        <taxon>Bacteria</taxon>
        <taxon>Pseudomonadati</taxon>
        <taxon>Planctomycetota</taxon>
        <taxon>Planctomycetia</taxon>
        <taxon>Pirellulales</taxon>
        <taxon>Lacipirellulaceae</taxon>
        <taxon>Lacipirellula</taxon>
    </lineage>
</organism>
<name>A0A5K7X6D1_9BACT</name>
<dbReference type="EMBL" id="AP021861">
    <property type="protein sequence ID" value="BBO31372.1"/>
    <property type="molecule type" value="Genomic_DNA"/>
</dbReference>
<sequence>MNDGFQSRAGEHAERCDQIKGWTLPPPYTQRRSVAAERLLPAWRSTRAAGRRAGRRTPRG</sequence>
<protein>
    <submittedName>
        <fullName evidence="2">Uncharacterized protein</fullName>
    </submittedName>
</protein>
<keyword evidence="3" id="KW-1185">Reference proteome</keyword>
<proteinExistence type="predicted"/>
<feature type="compositionally biased region" description="Basic and acidic residues" evidence="1">
    <location>
        <begin position="9"/>
        <end position="18"/>
    </location>
</feature>
<accession>A0A5K7X6D1</accession>
<dbReference type="KEGG" id="lpav:PLANPX_0984"/>
<dbReference type="Proteomes" id="UP000326837">
    <property type="component" value="Chromosome"/>
</dbReference>
<gene>
    <name evidence="2" type="ORF">PLANPX_0984</name>
</gene>
<reference evidence="3" key="1">
    <citation type="submission" date="2019-10" db="EMBL/GenBank/DDBJ databases">
        <title>Lacipirellula parvula gen. nov., sp. nov., representing a lineage of planctomycetes widespread in freshwater anoxic habitats, and description of the family Lacipirellulaceae.</title>
        <authorList>
            <person name="Dedysh S.N."/>
            <person name="Kulichevskaya I.S."/>
            <person name="Beletsky A.V."/>
            <person name="Rakitin A.L."/>
            <person name="Mardanov A.V."/>
            <person name="Ivanova A.A."/>
            <person name="Saltykova V.X."/>
            <person name="Rijpstra W.I.C."/>
            <person name="Sinninghe Damste J.S."/>
            <person name="Ravin N.V."/>
        </authorList>
    </citation>
    <scope>NUCLEOTIDE SEQUENCE [LARGE SCALE GENOMIC DNA]</scope>
    <source>
        <strain evidence="3">PX69</strain>
    </source>
</reference>
<dbReference type="AlphaFoldDB" id="A0A5K7X6D1"/>
<evidence type="ECO:0000256" key="1">
    <source>
        <dbReference type="SAM" id="MobiDB-lite"/>
    </source>
</evidence>
<feature type="region of interest" description="Disordered" evidence="1">
    <location>
        <begin position="1"/>
        <end position="27"/>
    </location>
</feature>
<evidence type="ECO:0000313" key="2">
    <source>
        <dbReference type="EMBL" id="BBO31372.1"/>
    </source>
</evidence>
<evidence type="ECO:0000313" key="3">
    <source>
        <dbReference type="Proteomes" id="UP000326837"/>
    </source>
</evidence>